<evidence type="ECO:0000313" key="3">
    <source>
        <dbReference type="Proteomes" id="UP000054988"/>
    </source>
</evidence>
<dbReference type="EMBL" id="LATX01001406">
    <property type="protein sequence ID" value="KTB41959.1"/>
    <property type="molecule type" value="Genomic_DNA"/>
</dbReference>
<reference evidence="2 3" key="1">
    <citation type="submission" date="2015-12" db="EMBL/GenBank/DDBJ databases">
        <title>Draft genome sequence of Moniliophthora roreri, the causal agent of frosty pod rot of cacao.</title>
        <authorList>
            <person name="Aime M.C."/>
            <person name="Diaz-Valderrama J.R."/>
            <person name="Kijpornyongpan T."/>
            <person name="Phillips-Mora W."/>
        </authorList>
    </citation>
    <scope>NUCLEOTIDE SEQUENCE [LARGE SCALE GENOMIC DNA]</scope>
    <source>
        <strain evidence="2 3">MCA 2952</strain>
    </source>
</reference>
<feature type="region of interest" description="Disordered" evidence="1">
    <location>
        <begin position="1"/>
        <end position="25"/>
    </location>
</feature>
<dbReference type="Proteomes" id="UP000054988">
    <property type="component" value="Unassembled WGS sequence"/>
</dbReference>
<protein>
    <submittedName>
        <fullName evidence="2">Uncharacterized protein</fullName>
    </submittedName>
</protein>
<evidence type="ECO:0000313" key="2">
    <source>
        <dbReference type="EMBL" id="KTB41959.1"/>
    </source>
</evidence>
<sequence>MNLPHSGFVPKGSSGVTPATQLNVI</sequence>
<organism evidence="2 3">
    <name type="scientific">Moniliophthora roreri</name>
    <name type="common">Frosty pod rot fungus</name>
    <name type="synonym">Monilia roreri</name>
    <dbReference type="NCBI Taxonomy" id="221103"/>
    <lineage>
        <taxon>Eukaryota</taxon>
        <taxon>Fungi</taxon>
        <taxon>Dikarya</taxon>
        <taxon>Basidiomycota</taxon>
        <taxon>Agaricomycotina</taxon>
        <taxon>Agaricomycetes</taxon>
        <taxon>Agaricomycetidae</taxon>
        <taxon>Agaricales</taxon>
        <taxon>Marasmiineae</taxon>
        <taxon>Marasmiaceae</taxon>
        <taxon>Moniliophthora</taxon>
    </lineage>
</organism>
<evidence type="ECO:0000256" key="1">
    <source>
        <dbReference type="SAM" id="MobiDB-lite"/>
    </source>
</evidence>
<feature type="compositionally biased region" description="Polar residues" evidence="1">
    <location>
        <begin position="14"/>
        <end position="25"/>
    </location>
</feature>
<dbReference type="AlphaFoldDB" id="A0A0W0G029"/>
<accession>A0A0W0G029</accession>
<name>A0A0W0G029_MONRR</name>
<comment type="caution">
    <text evidence="2">The sequence shown here is derived from an EMBL/GenBank/DDBJ whole genome shotgun (WGS) entry which is preliminary data.</text>
</comment>
<proteinExistence type="predicted"/>
<gene>
    <name evidence="2" type="ORF">WG66_5463</name>
</gene>